<dbReference type="GO" id="GO:0005615">
    <property type="term" value="C:extracellular space"/>
    <property type="evidence" value="ECO:0007669"/>
    <property type="project" value="TreeGrafter"/>
</dbReference>
<sequence>MVWPVKTRFPLNRPYLEFSKDLLYAEPLDGIKFRWIVNKRGLCHCTKMQLGGAILDLSNMTDFIVFDEPMVSADRTTVQRFLRDHGAGVTYTDCLDAYNAGFNESKVYSILPSWSNNCFDVFCNMSDGGGWTVFQRRVDGSVDFNRSRTDYRNGFGQLEHEFWLGNEKLYRLTNHGEYQLRIDLVSSEGKPYYAKYDFFRINNESDCYRLSGIGKYNGTAVNSSDPKEVGMSAHLNQTFKHTFPENSACNFTCTGVTCEGGWWFLEPFCGNSNLNGKYPDEVFWKTLPGGNTNNISFTEMSIKPNNDTN</sequence>
<accession>A0A2G8KXZ9</accession>
<organism evidence="2 3">
    <name type="scientific">Stichopus japonicus</name>
    <name type="common">Sea cucumber</name>
    <dbReference type="NCBI Taxonomy" id="307972"/>
    <lineage>
        <taxon>Eukaryota</taxon>
        <taxon>Metazoa</taxon>
        <taxon>Echinodermata</taxon>
        <taxon>Eleutherozoa</taxon>
        <taxon>Echinozoa</taxon>
        <taxon>Holothuroidea</taxon>
        <taxon>Aspidochirotacea</taxon>
        <taxon>Aspidochirotida</taxon>
        <taxon>Stichopodidae</taxon>
        <taxon>Apostichopus</taxon>
    </lineage>
</organism>
<keyword evidence="3" id="KW-1185">Reference proteome</keyword>
<dbReference type="InterPro" id="IPR050373">
    <property type="entry name" value="Fibrinogen_C-term_domain"/>
</dbReference>
<dbReference type="Gene3D" id="3.90.215.10">
    <property type="entry name" value="Gamma Fibrinogen, chain A, domain 1"/>
    <property type="match status" value="1"/>
</dbReference>
<gene>
    <name evidence="2" type="ORF">BSL78_10229</name>
</gene>
<dbReference type="EMBL" id="MRZV01000311">
    <property type="protein sequence ID" value="PIK52879.1"/>
    <property type="molecule type" value="Genomic_DNA"/>
</dbReference>
<name>A0A2G8KXZ9_STIJA</name>
<dbReference type="PROSITE" id="PS51406">
    <property type="entry name" value="FIBRINOGEN_C_2"/>
    <property type="match status" value="1"/>
</dbReference>
<dbReference type="AlphaFoldDB" id="A0A2G8KXZ9"/>
<evidence type="ECO:0000259" key="1">
    <source>
        <dbReference type="PROSITE" id="PS51406"/>
    </source>
</evidence>
<evidence type="ECO:0000313" key="2">
    <source>
        <dbReference type="EMBL" id="PIK52879.1"/>
    </source>
</evidence>
<proteinExistence type="predicted"/>
<dbReference type="Pfam" id="PF00147">
    <property type="entry name" value="Fibrinogen_C"/>
    <property type="match status" value="1"/>
</dbReference>
<dbReference type="InterPro" id="IPR002181">
    <property type="entry name" value="Fibrinogen_a/b/g_C_dom"/>
</dbReference>
<feature type="domain" description="Fibrinogen C-terminal" evidence="1">
    <location>
        <begin position="85"/>
        <end position="306"/>
    </location>
</feature>
<dbReference type="CDD" id="cd00087">
    <property type="entry name" value="FReD"/>
    <property type="match status" value="1"/>
</dbReference>
<dbReference type="STRING" id="307972.A0A2G8KXZ9"/>
<reference evidence="2 3" key="1">
    <citation type="journal article" date="2017" name="PLoS Biol.">
        <title>The sea cucumber genome provides insights into morphological evolution and visceral regeneration.</title>
        <authorList>
            <person name="Zhang X."/>
            <person name="Sun L."/>
            <person name="Yuan J."/>
            <person name="Sun Y."/>
            <person name="Gao Y."/>
            <person name="Zhang L."/>
            <person name="Li S."/>
            <person name="Dai H."/>
            <person name="Hamel J.F."/>
            <person name="Liu C."/>
            <person name="Yu Y."/>
            <person name="Liu S."/>
            <person name="Lin W."/>
            <person name="Guo K."/>
            <person name="Jin S."/>
            <person name="Xu P."/>
            <person name="Storey K.B."/>
            <person name="Huan P."/>
            <person name="Zhang T."/>
            <person name="Zhou Y."/>
            <person name="Zhang J."/>
            <person name="Lin C."/>
            <person name="Li X."/>
            <person name="Xing L."/>
            <person name="Huo D."/>
            <person name="Sun M."/>
            <person name="Wang L."/>
            <person name="Mercier A."/>
            <person name="Li F."/>
            <person name="Yang H."/>
            <person name="Xiang J."/>
        </authorList>
    </citation>
    <scope>NUCLEOTIDE SEQUENCE [LARGE SCALE GENOMIC DNA]</scope>
    <source>
        <strain evidence="2">Shaxun</strain>
        <tissue evidence="2">Muscle</tissue>
    </source>
</reference>
<comment type="caution">
    <text evidence="2">The sequence shown here is derived from an EMBL/GenBank/DDBJ whole genome shotgun (WGS) entry which is preliminary data.</text>
</comment>
<dbReference type="InterPro" id="IPR036056">
    <property type="entry name" value="Fibrinogen-like_C"/>
</dbReference>
<dbReference type="PANTHER" id="PTHR19143">
    <property type="entry name" value="FIBRINOGEN/TENASCIN/ANGIOPOEITIN"/>
    <property type="match status" value="1"/>
</dbReference>
<dbReference type="InterPro" id="IPR014716">
    <property type="entry name" value="Fibrinogen_a/b/g_C_1"/>
</dbReference>
<dbReference type="Proteomes" id="UP000230750">
    <property type="component" value="Unassembled WGS sequence"/>
</dbReference>
<dbReference type="SUPFAM" id="SSF56496">
    <property type="entry name" value="Fibrinogen C-terminal domain-like"/>
    <property type="match status" value="1"/>
</dbReference>
<protein>
    <submittedName>
        <fullName evidence="2">Putative fibroleukin isoform X2</fullName>
    </submittedName>
</protein>
<evidence type="ECO:0000313" key="3">
    <source>
        <dbReference type="Proteomes" id="UP000230750"/>
    </source>
</evidence>
<dbReference type="PANTHER" id="PTHR19143:SF394">
    <property type="entry name" value="ANGIOPOIETIN-RELATED PROTEIN 3-LIKE"/>
    <property type="match status" value="1"/>
</dbReference>
<dbReference type="SMART" id="SM00186">
    <property type="entry name" value="FBG"/>
    <property type="match status" value="1"/>
</dbReference>